<name>A0A6A6YJL0_9PEZI</name>
<reference evidence="2 4" key="1">
    <citation type="journal article" date="2020" name="Stud. Mycol.">
        <title>101 Dothideomycetes genomes: a test case for predicting lifestyles and emergence of pathogens.</title>
        <authorList>
            <person name="Haridas S."/>
            <person name="Albert R."/>
            <person name="Binder M."/>
            <person name="Bloem J."/>
            <person name="Labutti K."/>
            <person name="Salamov A."/>
            <person name="Andreopoulos B."/>
            <person name="Baker S."/>
            <person name="Barry K."/>
            <person name="Bills G."/>
            <person name="Bluhm B."/>
            <person name="Cannon C."/>
            <person name="Castanera R."/>
            <person name="Culley D."/>
            <person name="Daum C."/>
            <person name="Ezra D."/>
            <person name="Gonzalez J."/>
            <person name="Henrissat B."/>
            <person name="Kuo A."/>
            <person name="Liang C."/>
            <person name="Lipzen A."/>
            <person name="Lutzoni F."/>
            <person name="Magnuson J."/>
            <person name="Mondo S."/>
            <person name="Nolan M."/>
            <person name="Ohm R."/>
            <person name="Pangilinan J."/>
            <person name="Park H.-J."/>
            <person name="Ramirez L."/>
            <person name="Alfaro M."/>
            <person name="Sun H."/>
            <person name="Tritt A."/>
            <person name="Yoshinaga Y."/>
            <person name="Zwiers L.-H."/>
            <person name="Turgeon B."/>
            <person name="Goodwin S."/>
            <person name="Spatafora J."/>
            <person name="Crous P."/>
            <person name="Grigoriev I."/>
        </authorList>
    </citation>
    <scope>NUCLEOTIDE SEQUENCE</scope>
    <source>
        <strain evidence="2 4">CBS 304.34</strain>
    </source>
</reference>
<organism evidence="2">
    <name type="scientific">Mytilinidion resinicola</name>
    <dbReference type="NCBI Taxonomy" id="574789"/>
    <lineage>
        <taxon>Eukaryota</taxon>
        <taxon>Fungi</taxon>
        <taxon>Dikarya</taxon>
        <taxon>Ascomycota</taxon>
        <taxon>Pezizomycotina</taxon>
        <taxon>Dothideomycetes</taxon>
        <taxon>Pleosporomycetidae</taxon>
        <taxon>Mytilinidiales</taxon>
        <taxon>Mytilinidiaceae</taxon>
        <taxon>Mytilinidion</taxon>
    </lineage>
</organism>
<gene>
    <name evidence="2 4" type="ORF">BDZ99DRAFT_38921</name>
</gene>
<evidence type="ECO:0000313" key="2">
    <source>
        <dbReference type="EMBL" id="KAF2808749.1"/>
    </source>
</evidence>
<accession>A0A6A6YJL0</accession>
<reference evidence="4" key="2">
    <citation type="submission" date="2020-04" db="EMBL/GenBank/DDBJ databases">
        <authorList>
            <consortium name="NCBI Genome Project"/>
        </authorList>
    </citation>
    <scope>NUCLEOTIDE SEQUENCE</scope>
    <source>
        <strain evidence="4">CBS 304.34</strain>
    </source>
</reference>
<proteinExistence type="predicted"/>
<dbReference type="RefSeq" id="XP_033575713.1">
    <property type="nucleotide sequence ID" value="XM_033715620.1"/>
</dbReference>
<evidence type="ECO:0000256" key="1">
    <source>
        <dbReference type="SAM" id="MobiDB-lite"/>
    </source>
</evidence>
<evidence type="ECO:0000313" key="3">
    <source>
        <dbReference type="Proteomes" id="UP000504636"/>
    </source>
</evidence>
<feature type="region of interest" description="Disordered" evidence="1">
    <location>
        <begin position="131"/>
        <end position="173"/>
    </location>
</feature>
<protein>
    <submittedName>
        <fullName evidence="2 4">Uncharacterized protein</fullName>
    </submittedName>
</protein>
<keyword evidence="3" id="KW-1185">Reference proteome</keyword>
<dbReference type="GeneID" id="54456513"/>
<dbReference type="Proteomes" id="UP000504636">
    <property type="component" value="Unplaced"/>
</dbReference>
<evidence type="ECO:0000313" key="4">
    <source>
        <dbReference type="RefSeq" id="XP_033575713.1"/>
    </source>
</evidence>
<feature type="compositionally biased region" description="Basic and acidic residues" evidence="1">
    <location>
        <begin position="146"/>
        <end position="157"/>
    </location>
</feature>
<sequence>MEAEAESPRGDSLHSPLLYGLDTNVREPGCIQCKTLVSCTVVSSPCRGGVCMQMSTLTLLRGRTRCPGKSSESQCSAHPLGIPWHTGADAEVGRRSAGFLEQFRTTRFWQGLVKERRLHCSCSRTRFGKQPGAERDNADGVYNQCRVDRKPGEDPTGEKAGASLSGEGGEVIP</sequence>
<dbReference type="EMBL" id="MU003702">
    <property type="protein sequence ID" value="KAF2808749.1"/>
    <property type="molecule type" value="Genomic_DNA"/>
</dbReference>
<reference evidence="4" key="3">
    <citation type="submission" date="2025-04" db="UniProtKB">
        <authorList>
            <consortium name="RefSeq"/>
        </authorList>
    </citation>
    <scope>IDENTIFICATION</scope>
    <source>
        <strain evidence="4">CBS 304.34</strain>
    </source>
</reference>
<dbReference type="AlphaFoldDB" id="A0A6A6YJL0"/>